<evidence type="ECO:0000313" key="2">
    <source>
        <dbReference type="EMBL" id="KAK9928841.1"/>
    </source>
</evidence>
<protein>
    <submittedName>
        <fullName evidence="2">Uncharacterized protein</fullName>
    </submittedName>
</protein>
<evidence type="ECO:0000256" key="1">
    <source>
        <dbReference type="SAM" id="MobiDB-lite"/>
    </source>
</evidence>
<keyword evidence="3" id="KW-1185">Reference proteome</keyword>
<evidence type="ECO:0000313" key="3">
    <source>
        <dbReference type="Proteomes" id="UP001457282"/>
    </source>
</evidence>
<reference evidence="2 3" key="1">
    <citation type="journal article" date="2023" name="G3 (Bethesda)">
        <title>A chromosome-length genome assembly and annotation of blackberry (Rubus argutus, cv. 'Hillquist').</title>
        <authorList>
            <person name="Bruna T."/>
            <person name="Aryal R."/>
            <person name="Dudchenko O."/>
            <person name="Sargent D.J."/>
            <person name="Mead D."/>
            <person name="Buti M."/>
            <person name="Cavallini A."/>
            <person name="Hytonen T."/>
            <person name="Andres J."/>
            <person name="Pham M."/>
            <person name="Weisz D."/>
            <person name="Mascagni F."/>
            <person name="Usai G."/>
            <person name="Natali L."/>
            <person name="Bassil N."/>
            <person name="Fernandez G.E."/>
            <person name="Lomsadze A."/>
            <person name="Armour M."/>
            <person name="Olukolu B."/>
            <person name="Poorten T."/>
            <person name="Britton C."/>
            <person name="Davik J."/>
            <person name="Ashrafi H."/>
            <person name="Aiden E.L."/>
            <person name="Borodovsky M."/>
            <person name="Worthington M."/>
        </authorList>
    </citation>
    <scope>NUCLEOTIDE SEQUENCE [LARGE SCALE GENOMIC DNA]</scope>
    <source>
        <strain evidence="2">PI 553951</strain>
    </source>
</reference>
<dbReference type="AlphaFoldDB" id="A0AAW1WYI6"/>
<gene>
    <name evidence="2" type="ORF">M0R45_025961</name>
</gene>
<dbReference type="EMBL" id="JBEDUW010000005">
    <property type="protein sequence ID" value="KAK9928841.1"/>
    <property type="molecule type" value="Genomic_DNA"/>
</dbReference>
<proteinExistence type="predicted"/>
<organism evidence="2 3">
    <name type="scientific">Rubus argutus</name>
    <name type="common">Southern blackberry</name>
    <dbReference type="NCBI Taxonomy" id="59490"/>
    <lineage>
        <taxon>Eukaryota</taxon>
        <taxon>Viridiplantae</taxon>
        <taxon>Streptophyta</taxon>
        <taxon>Embryophyta</taxon>
        <taxon>Tracheophyta</taxon>
        <taxon>Spermatophyta</taxon>
        <taxon>Magnoliopsida</taxon>
        <taxon>eudicotyledons</taxon>
        <taxon>Gunneridae</taxon>
        <taxon>Pentapetalae</taxon>
        <taxon>rosids</taxon>
        <taxon>fabids</taxon>
        <taxon>Rosales</taxon>
        <taxon>Rosaceae</taxon>
        <taxon>Rosoideae</taxon>
        <taxon>Rosoideae incertae sedis</taxon>
        <taxon>Rubus</taxon>
    </lineage>
</organism>
<name>A0AAW1WYI6_RUBAR</name>
<comment type="caution">
    <text evidence="2">The sequence shown here is derived from an EMBL/GenBank/DDBJ whole genome shotgun (WGS) entry which is preliminary data.</text>
</comment>
<accession>A0AAW1WYI6</accession>
<dbReference type="Proteomes" id="UP001457282">
    <property type="component" value="Unassembled WGS sequence"/>
</dbReference>
<sequence>MLTTSDDLNSAKPKQRGHEAREPAVELEFGNWSDVFYRHDGDARDTKTRRRRRQRSGKEWVLGEACNYSEHRSTTGLLGFDCGPLLLL</sequence>
<feature type="region of interest" description="Disordered" evidence="1">
    <location>
        <begin position="1"/>
        <end position="23"/>
    </location>
</feature>